<dbReference type="EMBL" id="JAVIDA010000002">
    <property type="protein sequence ID" value="MDQ9070350.1"/>
    <property type="molecule type" value="Genomic_DNA"/>
</dbReference>
<sequence>MHKIIFWGLVGFMSSTLLHAESSKKTVCKFDQSKQIVPCQITQSKTADGTLLKLVAANQRTYFVEDLCNDIGECSPAIGLSKEKMFDGIDELSKGFRCIEESSEKLKVCYRK</sequence>
<accession>A0AAW8JDD8</accession>
<gene>
    <name evidence="1" type="ORF">RFH51_02600</name>
</gene>
<reference evidence="1" key="1">
    <citation type="submission" date="2023-08" db="EMBL/GenBank/DDBJ databases">
        <title>Emergence of clinically-relevant ST2 carbapenem-resistant Acinetobacter baumannii strains in hospital sewages in Zhejiang, East of China.</title>
        <authorList>
            <person name="Kaichao C."/>
            <person name="Zhang R."/>
        </authorList>
    </citation>
    <scope>NUCLEOTIDE SEQUENCE</scope>
    <source>
        <strain evidence="1">M-SY-60</strain>
    </source>
</reference>
<dbReference type="RefSeq" id="WP_004857369.1">
    <property type="nucleotide sequence ID" value="NZ_BBLI01000004.1"/>
</dbReference>
<protein>
    <recommendedName>
        <fullName evidence="3">NADH:ubiquinone oxidoreductase</fullName>
    </recommendedName>
</protein>
<organism evidence="1 2">
    <name type="scientific">Acinetobacter gerneri</name>
    <dbReference type="NCBI Taxonomy" id="202952"/>
    <lineage>
        <taxon>Bacteria</taxon>
        <taxon>Pseudomonadati</taxon>
        <taxon>Pseudomonadota</taxon>
        <taxon>Gammaproteobacteria</taxon>
        <taxon>Moraxellales</taxon>
        <taxon>Moraxellaceae</taxon>
        <taxon>Acinetobacter</taxon>
    </lineage>
</organism>
<evidence type="ECO:0008006" key="3">
    <source>
        <dbReference type="Google" id="ProtNLM"/>
    </source>
</evidence>
<evidence type="ECO:0000313" key="2">
    <source>
        <dbReference type="Proteomes" id="UP001243195"/>
    </source>
</evidence>
<name>A0AAW8JDD8_9GAMM</name>
<dbReference type="GeneID" id="84208311"/>
<dbReference type="AlphaFoldDB" id="A0AAW8JDD8"/>
<proteinExistence type="predicted"/>
<comment type="caution">
    <text evidence="1">The sequence shown here is derived from an EMBL/GenBank/DDBJ whole genome shotgun (WGS) entry which is preliminary data.</text>
</comment>
<dbReference type="Proteomes" id="UP001243195">
    <property type="component" value="Unassembled WGS sequence"/>
</dbReference>
<evidence type="ECO:0000313" key="1">
    <source>
        <dbReference type="EMBL" id="MDQ9070350.1"/>
    </source>
</evidence>